<dbReference type="EMBL" id="RCZI01000001">
    <property type="protein sequence ID" value="TPG30192.1"/>
    <property type="molecule type" value="Genomic_DNA"/>
</dbReference>
<dbReference type="InterPro" id="IPR007407">
    <property type="entry name" value="DUF459"/>
</dbReference>
<dbReference type="Gene3D" id="3.40.50.1110">
    <property type="entry name" value="SGNH hydrolase"/>
    <property type="match status" value="1"/>
</dbReference>
<dbReference type="AlphaFoldDB" id="A0A502E0F7"/>
<accession>A0A502E0F7</accession>
<dbReference type="Pfam" id="PF04311">
    <property type="entry name" value="DUF459"/>
    <property type="match status" value="1"/>
</dbReference>
<sequence length="423" mass="44686">MPPMPATSVSPVARRVLRNDRRQLAMVAVGFVLAIALLESRGLVVWADRLEVGPLQQRLAQAARGLDRRVAPLGIGAWRPQALHGLARLGWSDLPPEASATQTAASPVASMPIDAATPAASMAVPSTPPAAPLPSIVASPPPTAPAAVATPTSIPPSPSEPAPTLPPVSPLPPGSPLPPISPLPAVRASSAAATLTPLPQASAARPRVVALAGDSVMAVGLAAQLQRDLAPYRDSIVTLKAYRSATGLARPEVFDWHREYPLMLEQRKPDVVIVAIGANDGQGFVDDGKVKAFGSPEWQAVYTRRVEEYLAMLARDGAVVLWLQLPPMKAAKFNARMEAINEIARAAVARQPRAIWWNPMARIADADGQFREFGLRADGQKTVRLREADGIHLSDEGAGLITPDLVRWLHPAAPAAPAVRTGP</sequence>
<gene>
    <name evidence="2" type="ORF">EAH82_01445</name>
</gene>
<proteinExistence type="predicted"/>
<protein>
    <submittedName>
        <fullName evidence="2">DUF459 domain-containing protein</fullName>
    </submittedName>
</protein>
<evidence type="ECO:0000256" key="1">
    <source>
        <dbReference type="SAM" id="MobiDB-lite"/>
    </source>
</evidence>
<comment type="caution">
    <text evidence="2">The sequence shown here is derived from an EMBL/GenBank/DDBJ whole genome shotgun (WGS) entry which is preliminary data.</text>
</comment>
<evidence type="ECO:0000313" key="2">
    <source>
        <dbReference type="EMBL" id="TPG30192.1"/>
    </source>
</evidence>
<feature type="compositionally biased region" description="Pro residues" evidence="1">
    <location>
        <begin position="153"/>
        <end position="175"/>
    </location>
</feature>
<evidence type="ECO:0000313" key="3">
    <source>
        <dbReference type="Proteomes" id="UP000319212"/>
    </source>
</evidence>
<dbReference type="InterPro" id="IPR036514">
    <property type="entry name" value="SGNH_hydro_sf"/>
</dbReference>
<name>A0A502E0F7_9BURK</name>
<dbReference type="Proteomes" id="UP000319212">
    <property type="component" value="Unassembled WGS sequence"/>
</dbReference>
<reference evidence="2 3" key="1">
    <citation type="journal article" date="2019" name="Environ. Microbiol.">
        <title>Species interactions and distinct microbial communities in high Arctic permafrost affected cryosols are associated with the CH4 and CO2 gas fluxes.</title>
        <authorList>
            <person name="Altshuler I."/>
            <person name="Hamel J."/>
            <person name="Turney S."/>
            <person name="Magnuson E."/>
            <person name="Levesque R."/>
            <person name="Greer C."/>
            <person name="Whyte L.G."/>
        </authorList>
    </citation>
    <scope>NUCLEOTIDE SEQUENCE [LARGE SCALE GENOMIC DNA]</scope>
    <source>
        <strain evidence="2 3">S06.C</strain>
    </source>
</reference>
<dbReference type="GO" id="GO:0016788">
    <property type="term" value="F:hydrolase activity, acting on ester bonds"/>
    <property type="evidence" value="ECO:0007669"/>
    <property type="project" value="UniProtKB-ARBA"/>
</dbReference>
<feature type="region of interest" description="Disordered" evidence="1">
    <location>
        <begin position="134"/>
        <end position="175"/>
    </location>
</feature>
<organism evidence="2 3">
    <name type="scientific">Variovorax guangxiensis</name>
    <dbReference type="NCBI Taxonomy" id="1775474"/>
    <lineage>
        <taxon>Bacteria</taxon>
        <taxon>Pseudomonadati</taxon>
        <taxon>Pseudomonadota</taxon>
        <taxon>Betaproteobacteria</taxon>
        <taxon>Burkholderiales</taxon>
        <taxon>Comamonadaceae</taxon>
        <taxon>Variovorax</taxon>
    </lineage>
</organism>
<dbReference type="SUPFAM" id="SSF52266">
    <property type="entry name" value="SGNH hydrolase"/>
    <property type="match status" value="1"/>
</dbReference>